<proteinExistence type="predicted"/>
<dbReference type="Gene3D" id="3.30.160.60">
    <property type="entry name" value="Classic Zinc Finger"/>
    <property type="match status" value="1"/>
</dbReference>
<accession>A0A7L4GW83</accession>
<sequence>ASSRASITGQDIFTTSQQQPVPQHSYKCMSCCRTFPTLWSVRNHIQHSSEEGYSCKEYYRKLKALSEKRHKKGEAAGPRV</sequence>
<dbReference type="InterPro" id="IPR040879">
    <property type="entry name" value="Spt46-like"/>
</dbReference>
<dbReference type="Proteomes" id="UP000584326">
    <property type="component" value="Unassembled WGS sequence"/>
</dbReference>
<feature type="non-terminal residue" evidence="1">
    <location>
        <position position="80"/>
    </location>
</feature>
<name>A0A7L4GW83_PODST</name>
<dbReference type="GO" id="GO:0031965">
    <property type="term" value="C:nuclear membrane"/>
    <property type="evidence" value="ECO:0007669"/>
    <property type="project" value="TreeGrafter"/>
</dbReference>
<dbReference type="Pfam" id="PF17734">
    <property type="entry name" value="Spt46"/>
    <property type="match status" value="1"/>
</dbReference>
<protein>
    <submittedName>
        <fullName evidence="1">SPT46 protein</fullName>
    </submittedName>
</protein>
<gene>
    <name evidence="1" type="primary">Spata46</name>
    <name evidence="1" type="ORF">PODSTR_R04709</name>
</gene>
<dbReference type="PANTHER" id="PTHR33517">
    <property type="entry name" value="PROTEIN FAM170B-RELATED"/>
    <property type="match status" value="1"/>
</dbReference>
<dbReference type="OrthoDB" id="8898641at2759"/>
<keyword evidence="2" id="KW-1185">Reference proteome</keyword>
<organism evidence="1 2">
    <name type="scientific">Podargus strigoides</name>
    <name type="common">Tawny frogmouth</name>
    <name type="synonym">Caprimulgus strigoides</name>
    <dbReference type="NCBI Taxonomy" id="8905"/>
    <lineage>
        <taxon>Eukaryota</taxon>
        <taxon>Metazoa</taxon>
        <taxon>Chordata</taxon>
        <taxon>Craniata</taxon>
        <taxon>Vertebrata</taxon>
        <taxon>Euteleostomi</taxon>
        <taxon>Archelosauria</taxon>
        <taxon>Archosauria</taxon>
        <taxon>Dinosauria</taxon>
        <taxon>Saurischia</taxon>
        <taxon>Theropoda</taxon>
        <taxon>Coelurosauria</taxon>
        <taxon>Aves</taxon>
        <taxon>Neognathae</taxon>
        <taxon>Neoaves</taxon>
        <taxon>Strisores</taxon>
        <taxon>Caprimulgiformes</taxon>
        <taxon>Podargidae</taxon>
        <taxon>Podargus</taxon>
    </lineage>
</organism>
<dbReference type="GO" id="GO:0009566">
    <property type="term" value="P:fertilization"/>
    <property type="evidence" value="ECO:0007669"/>
    <property type="project" value="TreeGrafter"/>
</dbReference>
<comment type="caution">
    <text evidence="1">The sequence shown here is derived from an EMBL/GenBank/DDBJ whole genome shotgun (WGS) entry which is preliminary data.</text>
</comment>
<dbReference type="EMBL" id="VZTK01016819">
    <property type="protein sequence ID" value="NXX17221.1"/>
    <property type="molecule type" value="Genomic_DNA"/>
</dbReference>
<reference evidence="1 2" key="1">
    <citation type="submission" date="2020-02" db="EMBL/GenBank/DDBJ databases">
        <title>Bird 10,000 Genomes (B10K) Project - Family phase.</title>
        <authorList>
            <person name="Zhang G."/>
        </authorList>
    </citation>
    <scope>NUCLEOTIDE SEQUENCE [LARGE SCALE GENOMIC DNA]</scope>
    <source>
        <strain evidence="1">B10K-DU-001-40</strain>
        <tissue evidence="1">Muscle</tissue>
    </source>
</reference>
<feature type="non-terminal residue" evidence="1">
    <location>
        <position position="1"/>
    </location>
</feature>
<dbReference type="AlphaFoldDB" id="A0A7L4GW83"/>
<evidence type="ECO:0000313" key="1">
    <source>
        <dbReference type="EMBL" id="NXX17221.1"/>
    </source>
</evidence>
<dbReference type="PANTHER" id="PTHR33517:SF4">
    <property type="entry name" value="SPERMATOGENESIS-ASSOCIATED PROTEIN 46"/>
    <property type="match status" value="1"/>
</dbReference>
<evidence type="ECO:0000313" key="2">
    <source>
        <dbReference type="Proteomes" id="UP000584326"/>
    </source>
</evidence>